<dbReference type="PATRIC" id="fig|989403.3.peg.4487"/>
<dbReference type="PANTHER" id="PTHR40045:SF1">
    <property type="entry name" value="YQCI_YCGG FAMILY PROTEIN"/>
    <property type="match status" value="1"/>
</dbReference>
<dbReference type="RefSeq" id="WP_068010154.1">
    <property type="nucleotide sequence ID" value="NZ_FOFM01000020.1"/>
</dbReference>
<dbReference type="PANTHER" id="PTHR40045">
    <property type="entry name" value="YCGG FAMILY PROTEIN"/>
    <property type="match status" value="1"/>
</dbReference>
<comment type="caution">
    <text evidence="1">The sequence shown here is derived from an EMBL/GenBank/DDBJ whole genome shotgun (WGS) entry which is preliminary data.</text>
</comment>
<keyword evidence="2" id="KW-1185">Reference proteome</keyword>
<accession>A0A165U0S7</accession>
<sequence length="259" mass="29927">MTLVHQNEIDTSSLLLWQQSSFAEVRSRLSDGTEFPCLFAQNAFRREIVKISFVETLDDVGLEKARSDLLEYVKRCEHWDGKVNSAEPLLMIFNPENVSSDSVEDYHKLGWQVLQYFHDNDDMPWPEGTAQAPNSPYWSMAFHGLQLFVNMSSPAHQVRKSRNLGAALTLVINPRERFDIVAGETEEGRRTRAKIRRRVEVYDGYSHCPQLGSYAAGEIEWWQYGIIEENRDRTDRCPLHQRADAKDEQEPHLAEEELA</sequence>
<dbReference type="OrthoDB" id="283514at2"/>
<name>A0A165U0S7_9HYPH</name>
<dbReference type="InterPro" id="IPR014988">
    <property type="entry name" value="Uncharacterised_YqcI/YcgG"/>
</dbReference>
<dbReference type="STRING" id="989403.SAMN05421798_12018"/>
<protein>
    <submittedName>
        <fullName evidence="1">YqcI/YcgG family protein</fullName>
    </submittedName>
</protein>
<dbReference type="AlphaFoldDB" id="A0A165U0S7"/>
<dbReference type="EMBL" id="LMCB01000125">
    <property type="protein sequence ID" value="KZL09107.1"/>
    <property type="molecule type" value="Genomic_DNA"/>
</dbReference>
<evidence type="ECO:0000313" key="2">
    <source>
        <dbReference type="Proteomes" id="UP000076577"/>
    </source>
</evidence>
<reference evidence="1 2" key="1">
    <citation type="journal article" date="2016" name="Front. Microbiol.">
        <title>Comparative Genomic Analysis Reveals a Diverse Repertoire of Genes Involved in Prokaryote-Eukaryote Interactions within the Pseudovibrio Genus.</title>
        <authorList>
            <person name="Romano S."/>
            <person name="Fernandez-Guerra A."/>
            <person name="Reen F.J."/>
            <person name="Glockner F.O."/>
            <person name="Crowley S.P."/>
            <person name="O'Sullivan O."/>
            <person name="Cotter P.D."/>
            <person name="Adams C."/>
            <person name="Dobson A.D."/>
            <person name="O'Gara F."/>
        </authorList>
    </citation>
    <scope>NUCLEOTIDE SEQUENCE [LARGE SCALE GENOMIC DNA]</scope>
    <source>
        <strain evidence="1 2">Ad2</strain>
    </source>
</reference>
<organism evidence="1 2">
    <name type="scientific">Pseudovibrio axinellae</name>
    <dbReference type="NCBI Taxonomy" id="989403"/>
    <lineage>
        <taxon>Bacteria</taxon>
        <taxon>Pseudomonadati</taxon>
        <taxon>Pseudomonadota</taxon>
        <taxon>Alphaproteobacteria</taxon>
        <taxon>Hyphomicrobiales</taxon>
        <taxon>Stappiaceae</taxon>
        <taxon>Pseudovibrio</taxon>
    </lineage>
</organism>
<dbReference type="Proteomes" id="UP000076577">
    <property type="component" value="Unassembled WGS sequence"/>
</dbReference>
<dbReference type="Pfam" id="PF08892">
    <property type="entry name" value="YqcI_YcgG"/>
    <property type="match status" value="1"/>
</dbReference>
<proteinExistence type="predicted"/>
<gene>
    <name evidence="1" type="ORF">PsAD2_04111</name>
</gene>
<evidence type="ECO:0000313" key="1">
    <source>
        <dbReference type="EMBL" id="KZL09107.1"/>
    </source>
</evidence>